<protein>
    <recommendedName>
        <fullName evidence="3">DUF3617 family protein</fullName>
    </recommendedName>
</protein>
<comment type="caution">
    <text evidence="1">The sequence shown here is derived from an EMBL/GenBank/DDBJ whole genome shotgun (WGS) entry which is preliminary data.</text>
</comment>
<sequence length="137" mass="15289">MNKKVLGLMIVSLFLLGVSYVAAGNLNMKEGLWQITVTMEIPGMSIQMPPHTFTHCLTKTDYIPLEEEPNKDCKIIKHDIVGDTVTWIVKCKTPEGSVISKGKVTYKGTTFDGVVKIKQEGMEITQKMKGKWIGKCK</sequence>
<reference evidence="1" key="1">
    <citation type="submission" date="2022-11" db="EMBL/GenBank/DDBJ databases">
        <title>Candidatus Alkanophaga archaea from heated hydrothermal vent sediment oxidize petroleum alkanes.</title>
        <authorList>
            <person name="Zehnle H."/>
            <person name="Laso-Perez R."/>
            <person name="Lipp J."/>
            <person name="Teske A."/>
            <person name="Wegener G."/>
        </authorList>
    </citation>
    <scope>NUCLEOTIDE SEQUENCE</scope>
    <source>
        <strain evidence="1">MCA70</strain>
    </source>
</reference>
<gene>
    <name evidence="1" type="ORF">OD816_000396</name>
</gene>
<accession>A0AAE3P5Q2</accession>
<dbReference type="Proteomes" id="UP001144110">
    <property type="component" value="Unassembled WGS sequence"/>
</dbReference>
<name>A0AAE3P5Q2_9BACT</name>
<dbReference type="EMBL" id="JAPHEG010000001">
    <property type="protein sequence ID" value="MDF2953151.1"/>
    <property type="molecule type" value="Genomic_DNA"/>
</dbReference>
<organism evidence="1 2">
    <name type="scientific">Candidatus Thermodesulfobacterium syntrophicum</name>
    <dbReference type="NCBI Taxonomy" id="3060442"/>
    <lineage>
        <taxon>Bacteria</taxon>
        <taxon>Pseudomonadati</taxon>
        <taxon>Thermodesulfobacteriota</taxon>
        <taxon>Thermodesulfobacteria</taxon>
        <taxon>Thermodesulfobacteriales</taxon>
        <taxon>Thermodesulfobacteriaceae</taxon>
        <taxon>Thermodesulfobacterium</taxon>
    </lineage>
</organism>
<evidence type="ECO:0008006" key="3">
    <source>
        <dbReference type="Google" id="ProtNLM"/>
    </source>
</evidence>
<evidence type="ECO:0000313" key="1">
    <source>
        <dbReference type="EMBL" id="MDF2953151.1"/>
    </source>
</evidence>
<evidence type="ECO:0000313" key="2">
    <source>
        <dbReference type="Proteomes" id="UP001144110"/>
    </source>
</evidence>
<dbReference type="AlphaFoldDB" id="A0AAE3P5Q2"/>
<dbReference type="Pfam" id="PF12276">
    <property type="entry name" value="DUF3617"/>
    <property type="match status" value="1"/>
</dbReference>
<proteinExistence type="predicted"/>
<dbReference type="InterPro" id="IPR022061">
    <property type="entry name" value="DUF3617"/>
</dbReference>